<evidence type="ECO:0000256" key="6">
    <source>
        <dbReference type="ARBA" id="ARBA00016205"/>
    </source>
</evidence>
<evidence type="ECO:0000256" key="9">
    <source>
        <dbReference type="ARBA" id="ARBA00023180"/>
    </source>
</evidence>
<gene>
    <name evidence="16" type="ORF">OCTVUL_1B012361</name>
</gene>
<evidence type="ECO:0000256" key="1">
    <source>
        <dbReference type="ARBA" id="ARBA00003025"/>
    </source>
</evidence>
<evidence type="ECO:0000259" key="15">
    <source>
        <dbReference type="Pfam" id="PF02837"/>
    </source>
</evidence>
<feature type="signal peptide" evidence="12">
    <location>
        <begin position="1"/>
        <end position="31"/>
    </location>
</feature>
<keyword evidence="9" id="KW-0325">Glycoprotein</keyword>
<dbReference type="Gene3D" id="2.60.120.260">
    <property type="entry name" value="Galactose-binding domain-like"/>
    <property type="match status" value="1"/>
</dbReference>
<dbReference type="Pfam" id="PF02837">
    <property type="entry name" value="Glyco_hydro_2_N"/>
    <property type="match status" value="1"/>
</dbReference>
<dbReference type="InterPro" id="IPR006102">
    <property type="entry name" value="Ig-like_GH2"/>
</dbReference>
<evidence type="ECO:0000256" key="3">
    <source>
        <dbReference type="ARBA" id="ARBA00007401"/>
    </source>
</evidence>
<sequence>MASVMFSAPSSGSQFHLVVYVLLYLLSPTLSLRVQDSETRQVRCLSGMWNFRADYSANRTEGFKSKWYSKPLWQNGDVITMPVPASYNDITQERRLRDFVGWVWYDREFFVDPQWKLKTVHLRFDSVHYNAIVWVNSEFAFNHSGGHLPFEGDVTHLLKYDRADRVTVAVNNTLSPTTLPPGTITYKTDRERYPKGYFVQNLQMDFFNYAGIHRNVWLYATPQTYIKNIYINTSIQKSSGIVTYKVIPNHYAKGQRYKVKVIDKHGDLVAYSNQSTGILNISNANLWWPYTMNTSSPAYLYTMEVTLISDTTDVYRHPFGIRTVKVNSRQLLINDQPFYCLGVGRHEDADVRGKGVDLPFIAKDFNLMKWLGVNCFRTSHYPYSEELMDEADRQGFAVIDESPGVGIERNNMEEVNLVHHKNVMQELVERDKNRPSVIIWSVANEPSSAAPKAKGYFKGIIRFTQMLDKSRPVTFVMNANMFRDKAAQFADILCINRYFGWYGDMGHPEVVSLQLPYELDNFHSLHRLPVILTEYGAGAVNGLHRSPSVAFTEEYQVDLLTATHEALDKRIGTYLAGEMVWNFADFQTAQGVKRVAGNKKGLFTRQREPKFAAFLIRNRYLALQNKTSDTGRNCMKDILKDVRL</sequence>
<dbReference type="PRINTS" id="PR00132">
    <property type="entry name" value="GLHYDRLASE2"/>
</dbReference>
<protein>
    <recommendedName>
        <fullName evidence="6">Beta-glucuronidase</fullName>
        <ecNumber evidence="5">3.2.1.31</ecNumber>
    </recommendedName>
</protein>
<dbReference type="SUPFAM" id="SSF51445">
    <property type="entry name" value="(Trans)glycosidases"/>
    <property type="match status" value="1"/>
</dbReference>
<evidence type="ECO:0000313" key="16">
    <source>
        <dbReference type="EMBL" id="CAI9740638.1"/>
    </source>
</evidence>
<feature type="domain" description="Glycoside hydrolase family 2 immunoglobulin-like beta-sandwich" evidence="13">
    <location>
        <begin position="224"/>
        <end position="322"/>
    </location>
</feature>
<name>A0AA36BUU9_OCTVU</name>
<evidence type="ECO:0000256" key="12">
    <source>
        <dbReference type="SAM" id="SignalP"/>
    </source>
</evidence>
<dbReference type="GO" id="GO:0005975">
    <property type="term" value="P:carbohydrate metabolic process"/>
    <property type="evidence" value="ECO:0007669"/>
    <property type="project" value="InterPro"/>
</dbReference>
<dbReference type="Gene3D" id="3.20.20.80">
    <property type="entry name" value="Glycosidases"/>
    <property type="match status" value="1"/>
</dbReference>
<dbReference type="Proteomes" id="UP001162480">
    <property type="component" value="Chromosome 25"/>
</dbReference>
<keyword evidence="7 12" id="KW-0732">Signal</keyword>
<evidence type="ECO:0000256" key="2">
    <source>
        <dbReference type="ARBA" id="ARBA00004371"/>
    </source>
</evidence>
<comment type="subunit">
    <text evidence="4">Homotetramer.</text>
</comment>
<evidence type="ECO:0000256" key="10">
    <source>
        <dbReference type="ARBA" id="ARBA00023228"/>
    </source>
</evidence>
<dbReference type="InterPro" id="IPR006101">
    <property type="entry name" value="Glyco_hydro_2"/>
</dbReference>
<organism evidence="16 17">
    <name type="scientific">Octopus vulgaris</name>
    <name type="common">Common octopus</name>
    <dbReference type="NCBI Taxonomy" id="6645"/>
    <lineage>
        <taxon>Eukaryota</taxon>
        <taxon>Metazoa</taxon>
        <taxon>Spiralia</taxon>
        <taxon>Lophotrochozoa</taxon>
        <taxon>Mollusca</taxon>
        <taxon>Cephalopoda</taxon>
        <taxon>Coleoidea</taxon>
        <taxon>Octopodiformes</taxon>
        <taxon>Octopoda</taxon>
        <taxon>Incirrata</taxon>
        <taxon>Octopodidae</taxon>
        <taxon>Octopus</taxon>
    </lineage>
</organism>
<dbReference type="SUPFAM" id="SSF49303">
    <property type="entry name" value="beta-Galactosidase/glucuronidase domain"/>
    <property type="match status" value="1"/>
</dbReference>
<dbReference type="InterPro" id="IPR023232">
    <property type="entry name" value="Glyco_hydro_2_AS"/>
</dbReference>
<dbReference type="PANTHER" id="PTHR10066:SF67">
    <property type="entry name" value="BETA-GLUCURONIDASE"/>
    <property type="match status" value="1"/>
</dbReference>
<feature type="domain" description="Glycoside hydrolase family 2 catalytic" evidence="14">
    <location>
        <begin position="324"/>
        <end position="624"/>
    </location>
</feature>
<dbReference type="PROSITE" id="PS00608">
    <property type="entry name" value="GLYCOSYL_HYDROL_F2_2"/>
    <property type="match status" value="1"/>
</dbReference>
<feature type="domain" description="Glycosyl hydrolases family 2 sugar binding" evidence="15">
    <location>
        <begin position="63"/>
        <end position="222"/>
    </location>
</feature>
<dbReference type="InterPro" id="IPR006103">
    <property type="entry name" value="Glyco_hydro_2_cat"/>
</dbReference>
<evidence type="ECO:0000256" key="4">
    <source>
        <dbReference type="ARBA" id="ARBA00011881"/>
    </source>
</evidence>
<dbReference type="InterPro" id="IPR036156">
    <property type="entry name" value="Beta-gal/glucu_dom_sf"/>
</dbReference>
<dbReference type="Pfam" id="PF02836">
    <property type="entry name" value="Glyco_hydro_2_C"/>
    <property type="match status" value="1"/>
</dbReference>
<dbReference type="FunFam" id="2.60.120.260:FF:000027">
    <property type="entry name" value="Beta-glucuronidase"/>
    <property type="match status" value="1"/>
</dbReference>
<dbReference type="AlphaFoldDB" id="A0AA36BUU9"/>
<evidence type="ECO:0000259" key="14">
    <source>
        <dbReference type="Pfam" id="PF02836"/>
    </source>
</evidence>
<proteinExistence type="inferred from homology"/>
<reference evidence="16" key="1">
    <citation type="submission" date="2023-08" db="EMBL/GenBank/DDBJ databases">
        <authorList>
            <person name="Alioto T."/>
            <person name="Alioto T."/>
            <person name="Gomez Garrido J."/>
        </authorList>
    </citation>
    <scope>NUCLEOTIDE SEQUENCE</scope>
</reference>
<dbReference type="GO" id="GO:0004566">
    <property type="term" value="F:beta-glucuronidase activity"/>
    <property type="evidence" value="ECO:0007669"/>
    <property type="project" value="UniProtKB-EC"/>
</dbReference>
<dbReference type="NCBIfam" id="NF007538">
    <property type="entry name" value="PRK10150.1"/>
    <property type="match status" value="1"/>
</dbReference>
<keyword evidence="8" id="KW-0378">Hydrolase</keyword>
<dbReference type="PANTHER" id="PTHR10066">
    <property type="entry name" value="BETA-GLUCURONIDASE"/>
    <property type="match status" value="1"/>
</dbReference>
<dbReference type="GO" id="GO:0005615">
    <property type="term" value="C:extracellular space"/>
    <property type="evidence" value="ECO:0007669"/>
    <property type="project" value="TreeGrafter"/>
</dbReference>
<comment type="similarity">
    <text evidence="3">Belongs to the glycosyl hydrolase 2 family.</text>
</comment>
<dbReference type="InterPro" id="IPR013783">
    <property type="entry name" value="Ig-like_fold"/>
</dbReference>
<dbReference type="SUPFAM" id="SSF49785">
    <property type="entry name" value="Galactose-binding domain-like"/>
    <property type="match status" value="1"/>
</dbReference>
<dbReference type="FunFam" id="2.60.40.10:FF:000628">
    <property type="entry name" value="Beta-glucuronidase"/>
    <property type="match status" value="1"/>
</dbReference>
<keyword evidence="11" id="KW-0326">Glycosidase</keyword>
<dbReference type="GO" id="GO:0005764">
    <property type="term" value="C:lysosome"/>
    <property type="evidence" value="ECO:0007669"/>
    <property type="project" value="UniProtKB-SubCell"/>
</dbReference>
<evidence type="ECO:0000256" key="7">
    <source>
        <dbReference type="ARBA" id="ARBA00022729"/>
    </source>
</evidence>
<dbReference type="InterPro" id="IPR017853">
    <property type="entry name" value="GH"/>
</dbReference>
<evidence type="ECO:0000256" key="11">
    <source>
        <dbReference type="ARBA" id="ARBA00023295"/>
    </source>
</evidence>
<evidence type="ECO:0000313" key="17">
    <source>
        <dbReference type="Proteomes" id="UP001162480"/>
    </source>
</evidence>
<evidence type="ECO:0000259" key="13">
    <source>
        <dbReference type="Pfam" id="PF00703"/>
    </source>
</evidence>
<comment type="subcellular location">
    <subcellularLocation>
        <location evidence="2">Lysosome</location>
    </subcellularLocation>
</comment>
<dbReference type="Pfam" id="PF00703">
    <property type="entry name" value="Glyco_hydro_2"/>
    <property type="match status" value="1"/>
</dbReference>
<evidence type="ECO:0000256" key="8">
    <source>
        <dbReference type="ARBA" id="ARBA00022801"/>
    </source>
</evidence>
<dbReference type="GO" id="GO:0030246">
    <property type="term" value="F:carbohydrate binding"/>
    <property type="evidence" value="ECO:0007669"/>
    <property type="project" value="TreeGrafter"/>
</dbReference>
<accession>A0AA36BUU9</accession>
<feature type="chain" id="PRO_5041326113" description="Beta-glucuronidase" evidence="12">
    <location>
        <begin position="32"/>
        <end position="644"/>
    </location>
</feature>
<dbReference type="InterPro" id="IPR008979">
    <property type="entry name" value="Galactose-bd-like_sf"/>
</dbReference>
<dbReference type="Gene3D" id="2.60.40.10">
    <property type="entry name" value="Immunoglobulins"/>
    <property type="match status" value="1"/>
</dbReference>
<comment type="function">
    <text evidence="1">Plays an important role in the degradation of dermatan and keratan sulfates.</text>
</comment>
<keyword evidence="10" id="KW-0458">Lysosome</keyword>
<dbReference type="InterPro" id="IPR006104">
    <property type="entry name" value="Glyco_hydro_2_N"/>
</dbReference>
<evidence type="ECO:0000256" key="5">
    <source>
        <dbReference type="ARBA" id="ARBA00012761"/>
    </source>
</evidence>
<dbReference type="EC" id="3.2.1.31" evidence="5"/>
<dbReference type="FunFam" id="3.20.20.80:FF:000029">
    <property type="entry name" value="Beta-glucuronidase"/>
    <property type="match status" value="1"/>
</dbReference>
<keyword evidence="17" id="KW-1185">Reference proteome</keyword>
<dbReference type="GO" id="GO:0019391">
    <property type="term" value="P:glucuronoside catabolic process"/>
    <property type="evidence" value="ECO:0007669"/>
    <property type="project" value="TreeGrafter"/>
</dbReference>
<dbReference type="EMBL" id="OX597838">
    <property type="protein sequence ID" value="CAI9740638.1"/>
    <property type="molecule type" value="Genomic_DNA"/>
</dbReference>